<accession>A0A317C5L3</accession>
<dbReference type="SUPFAM" id="SSF55729">
    <property type="entry name" value="Acyl-CoA N-acyltransferases (Nat)"/>
    <property type="match status" value="1"/>
</dbReference>
<dbReference type="RefSeq" id="WP_109826295.1">
    <property type="nucleotide sequence ID" value="NZ_QGKL01000042.1"/>
</dbReference>
<evidence type="ECO:0008006" key="3">
    <source>
        <dbReference type="Google" id="ProtNLM"/>
    </source>
</evidence>
<dbReference type="Proteomes" id="UP000245506">
    <property type="component" value="Unassembled WGS sequence"/>
</dbReference>
<proteinExistence type="predicted"/>
<protein>
    <recommendedName>
        <fullName evidence="3">N-acetyltransferase domain-containing protein</fullName>
    </recommendedName>
</protein>
<evidence type="ECO:0000313" key="1">
    <source>
        <dbReference type="EMBL" id="PWQ93884.1"/>
    </source>
</evidence>
<evidence type="ECO:0000313" key="2">
    <source>
        <dbReference type="Proteomes" id="UP000245506"/>
    </source>
</evidence>
<dbReference type="Gene3D" id="3.40.630.30">
    <property type="match status" value="1"/>
</dbReference>
<dbReference type="EMBL" id="QGKL01000042">
    <property type="protein sequence ID" value="PWQ93884.1"/>
    <property type="molecule type" value="Genomic_DNA"/>
</dbReference>
<gene>
    <name evidence="1" type="ORF">DKT75_19990</name>
</gene>
<reference evidence="1 2" key="1">
    <citation type="submission" date="2018-05" db="EMBL/GenBank/DDBJ databases">
        <title>Leucothrix arctica sp. nov., isolated from Arctic seawater.</title>
        <authorList>
            <person name="Choi A."/>
            <person name="Baek K."/>
        </authorList>
    </citation>
    <scope>NUCLEOTIDE SEQUENCE [LARGE SCALE GENOMIC DNA]</scope>
    <source>
        <strain evidence="1 2">IMCC9719</strain>
    </source>
</reference>
<organism evidence="1 2">
    <name type="scientific">Leucothrix arctica</name>
    <dbReference type="NCBI Taxonomy" id="1481894"/>
    <lineage>
        <taxon>Bacteria</taxon>
        <taxon>Pseudomonadati</taxon>
        <taxon>Pseudomonadota</taxon>
        <taxon>Gammaproteobacteria</taxon>
        <taxon>Thiotrichales</taxon>
        <taxon>Thiotrichaceae</taxon>
        <taxon>Leucothrix</taxon>
    </lineage>
</organism>
<dbReference type="OrthoDB" id="8780005at2"/>
<comment type="caution">
    <text evidence="1">The sequence shown here is derived from an EMBL/GenBank/DDBJ whole genome shotgun (WGS) entry which is preliminary data.</text>
</comment>
<dbReference type="InterPro" id="IPR016181">
    <property type="entry name" value="Acyl_CoA_acyltransferase"/>
</dbReference>
<sequence length="159" mass="18110">MKNLVKIISVDVKSTYARQLEKILKEWVPDYFIEDFHGPTFLCHPASDSFEILVILENEICVGGALISESVVFNEFLSPEHSDVSKKLQNTGYKNFCYFSVQEDNRGKGYGKLVIQHLVKSNAKYWLTCSPHLSNFYIKNGFDIALKACKSSNSILTFK</sequence>
<keyword evidence="2" id="KW-1185">Reference proteome</keyword>
<name>A0A317C5L3_9GAMM</name>
<dbReference type="AlphaFoldDB" id="A0A317C5L3"/>